<dbReference type="PANTHER" id="PTHR43057:SF1">
    <property type="entry name" value="ARSENICAL-RESISTANCE PROTEIN 3"/>
    <property type="match status" value="1"/>
</dbReference>
<evidence type="ECO:0000313" key="10">
    <source>
        <dbReference type="EMBL" id="OIP98170.1"/>
    </source>
</evidence>
<evidence type="ECO:0000256" key="7">
    <source>
        <dbReference type="ARBA" id="ARBA00023136"/>
    </source>
</evidence>
<proteinExistence type="inferred from homology"/>
<dbReference type="PIRSF" id="PIRSF005508">
    <property type="entry name" value="Acr3"/>
    <property type="match status" value="1"/>
</dbReference>
<dbReference type="GO" id="GO:0005886">
    <property type="term" value="C:plasma membrane"/>
    <property type="evidence" value="ECO:0007669"/>
    <property type="project" value="UniProtKB-SubCell"/>
</dbReference>
<dbReference type="Proteomes" id="UP000183245">
    <property type="component" value="Unassembled WGS sequence"/>
</dbReference>
<dbReference type="InterPro" id="IPR038770">
    <property type="entry name" value="Na+/solute_symporter_sf"/>
</dbReference>
<comment type="similarity">
    <text evidence="2 8">Belongs to the arsenical resistance-3 (ACR3) (TC 2.A.59) family.</text>
</comment>
<keyword evidence="4 8" id="KW-1003">Cell membrane</keyword>
<keyword evidence="7 8" id="KW-0472">Membrane</keyword>
<accession>A0A1J5IUS9</accession>
<name>A0A1J5IUS9_9BACT</name>
<evidence type="ECO:0000256" key="6">
    <source>
        <dbReference type="ARBA" id="ARBA00022989"/>
    </source>
</evidence>
<evidence type="ECO:0000256" key="8">
    <source>
        <dbReference type="PIRNR" id="PIRNR005508"/>
    </source>
</evidence>
<evidence type="ECO:0000256" key="2">
    <source>
        <dbReference type="ARBA" id="ARBA00010110"/>
    </source>
</evidence>
<keyword evidence="5 8" id="KW-0812">Transmembrane</keyword>
<dbReference type="EMBL" id="MNZT01000036">
    <property type="protein sequence ID" value="OIP98170.1"/>
    <property type="molecule type" value="Genomic_DNA"/>
</dbReference>
<dbReference type="Pfam" id="PF01758">
    <property type="entry name" value="SBF"/>
    <property type="match status" value="1"/>
</dbReference>
<evidence type="ECO:0000256" key="3">
    <source>
        <dbReference type="ARBA" id="ARBA00022448"/>
    </source>
</evidence>
<evidence type="ECO:0000256" key="4">
    <source>
        <dbReference type="ARBA" id="ARBA00022475"/>
    </source>
</evidence>
<evidence type="ECO:0000256" key="1">
    <source>
        <dbReference type="ARBA" id="ARBA00004651"/>
    </source>
</evidence>
<gene>
    <name evidence="10" type="ORF">AUK40_01905</name>
</gene>
<protein>
    <recommendedName>
        <fullName evidence="12">Arsenical-resistance protein</fullName>
    </recommendedName>
</protein>
<reference evidence="10 11" key="1">
    <citation type="journal article" date="2016" name="Environ. Microbiol.">
        <title>Genomic resolution of a cold subsurface aquifer community provides metabolic insights for novel microbes adapted to high CO concentrations.</title>
        <authorList>
            <person name="Probst A.J."/>
            <person name="Castelle C.J."/>
            <person name="Singh A."/>
            <person name="Brown C.T."/>
            <person name="Anantharaman K."/>
            <person name="Sharon I."/>
            <person name="Hug L.A."/>
            <person name="Burstein D."/>
            <person name="Emerson J.B."/>
            <person name="Thomas B.C."/>
            <person name="Banfield J.F."/>
        </authorList>
    </citation>
    <scope>NUCLEOTIDE SEQUENCE [LARGE SCALE GENOMIC DNA]</scope>
    <source>
        <strain evidence="10">CG2_30_54_11</strain>
    </source>
</reference>
<feature type="transmembrane region" description="Helical" evidence="9">
    <location>
        <begin position="110"/>
        <end position="129"/>
    </location>
</feature>
<feature type="transmembrane region" description="Helical" evidence="9">
    <location>
        <begin position="141"/>
        <end position="163"/>
    </location>
</feature>
<dbReference type="Gene3D" id="1.20.1530.20">
    <property type="match status" value="1"/>
</dbReference>
<feature type="transmembrane region" description="Helical" evidence="9">
    <location>
        <begin position="243"/>
        <end position="265"/>
    </location>
</feature>
<organism evidence="10 11">
    <name type="scientific">Candidatus Wirthbacteria bacterium CG2_30_54_11</name>
    <dbReference type="NCBI Taxonomy" id="1817892"/>
    <lineage>
        <taxon>Bacteria</taxon>
        <taxon>Candidatus Wirthbacteria</taxon>
    </lineage>
</organism>
<evidence type="ECO:0008006" key="12">
    <source>
        <dbReference type="Google" id="ProtNLM"/>
    </source>
</evidence>
<dbReference type="GO" id="GO:0015105">
    <property type="term" value="F:arsenite transmembrane transporter activity"/>
    <property type="evidence" value="ECO:0007669"/>
    <property type="project" value="TreeGrafter"/>
</dbReference>
<dbReference type="GO" id="GO:0015297">
    <property type="term" value="F:antiporter activity"/>
    <property type="evidence" value="ECO:0007669"/>
    <property type="project" value="UniProtKB-UniRule"/>
</dbReference>
<keyword evidence="3 8" id="KW-0813">Transport</keyword>
<feature type="transmembrane region" description="Helical" evidence="9">
    <location>
        <begin position="309"/>
        <end position="326"/>
    </location>
</feature>
<evidence type="ECO:0000256" key="5">
    <source>
        <dbReference type="ARBA" id="ARBA00022692"/>
    </source>
</evidence>
<evidence type="ECO:0000256" key="9">
    <source>
        <dbReference type="SAM" id="Phobius"/>
    </source>
</evidence>
<evidence type="ECO:0000313" key="11">
    <source>
        <dbReference type="Proteomes" id="UP000183245"/>
    </source>
</evidence>
<dbReference type="GO" id="GO:0015104">
    <property type="term" value="F:antimonite transmembrane transporter activity"/>
    <property type="evidence" value="ECO:0007669"/>
    <property type="project" value="TreeGrafter"/>
</dbReference>
<dbReference type="AlphaFoldDB" id="A0A1J5IUS9"/>
<feature type="transmembrane region" description="Helical" evidence="9">
    <location>
        <begin position="212"/>
        <end position="231"/>
    </location>
</feature>
<comment type="caution">
    <text evidence="10">The sequence shown here is derived from an EMBL/GenBank/DDBJ whole genome shotgun (WGS) entry which is preliminary data.</text>
</comment>
<feature type="transmembrane region" description="Helical" evidence="9">
    <location>
        <begin position="169"/>
        <end position="191"/>
    </location>
</feature>
<sequence>MTDQTVSASQDQPRLSLVSKLLPLWIILAMAIGLLLGRFAPDLGKALQPGIPLGLFIMIFPAMTKLKLEEIKGAVRDWKAAAIVVFFNYAVNPFLLYGIGWIFLRDHPDLWTGLVLLGVAPCIAMVLVWTDLARGNGPLGIVLMAWNSLIQIVTTPFFIWLILGKQASVDISLVAQSVLLYLGLPLLTGVLSRRWMLKNKGESWFKKKALPVLDDIQLIALIATLVVMFALQGDVILQHPELIYLMAVPLVLFFFLLFFGVLFVSRRAGFCYADAATTSFHCTGRNFELAIAIALTAFASQPMVGVSTVIGPLIEVPLMLTIVYLAKKFEWTLFGTNTAGACSRNSLPQSNLNQ</sequence>
<dbReference type="InterPro" id="IPR004706">
    <property type="entry name" value="Arsenical-R_Acr3"/>
</dbReference>
<feature type="transmembrane region" description="Helical" evidence="9">
    <location>
        <begin position="46"/>
        <end position="68"/>
    </location>
</feature>
<comment type="subcellular location">
    <subcellularLocation>
        <location evidence="1 8">Cell membrane</location>
        <topology evidence="1 8">Multi-pass membrane protein</topology>
    </subcellularLocation>
</comment>
<keyword evidence="6 8" id="KW-1133">Transmembrane helix</keyword>
<dbReference type="STRING" id="1817892.AUK40_01905"/>
<dbReference type="InterPro" id="IPR002657">
    <property type="entry name" value="BilAc:Na_symport/Acr3"/>
</dbReference>
<dbReference type="PANTHER" id="PTHR43057">
    <property type="entry name" value="ARSENITE EFFLUX TRANSPORTER"/>
    <property type="match status" value="1"/>
</dbReference>
<feature type="transmembrane region" description="Helical" evidence="9">
    <location>
        <begin position="21"/>
        <end position="40"/>
    </location>
</feature>
<feature type="transmembrane region" description="Helical" evidence="9">
    <location>
        <begin position="80"/>
        <end position="104"/>
    </location>
</feature>